<keyword evidence="1" id="KW-0812">Transmembrane</keyword>
<feature type="transmembrane region" description="Helical" evidence="1">
    <location>
        <begin position="53"/>
        <end position="75"/>
    </location>
</feature>
<dbReference type="EMBL" id="CAFBPM010000046">
    <property type="protein sequence ID" value="CAB5033640.1"/>
    <property type="molecule type" value="Genomic_DNA"/>
</dbReference>
<feature type="domain" description="Acyltransferase 3" evidence="2">
    <location>
        <begin position="17"/>
        <end position="94"/>
    </location>
</feature>
<keyword evidence="1" id="KW-1133">Transmembrane helix</keyword>
<protein>
    <submittedName>
        <fullName evidence="3">Unannotated protein</fullName>
    </submittedName>
</protein>
<dbReference type="Pfam" id="PF01757">
    <property type="entry name" value="Acyl_transf_3"/>
    <property type="match status" value="1"/>
</dbReference>
<dbReference type="GO" id="GO:0016747">
    <property type="term" value="F:acyltransferase activity, transferring groups other than amino-acyl groups"/>
    <property type="evidence" value="ECO:0007669"/>
    <property type="project" value="InterPro"/>
</dbReference>
<reference evidence="3" key="1">
    <citation type="submission" date="2020-05" db="EMBL/GenBank/DDBJ databases">
        <authorList>
            <person name="Chiriac C."/>
            <person name="Salcher M."/>
            <person name="Ghai R."/>
            <person name="Kavagutti S V."/>
        </authorList>
    </citation>
    <scope>NUCLEOTIDE SEQUENCE</scope>
</reference>
<organism evidence="3">
    <name type="scientific">freshwater metagenome</name>
    <dbReference type="NCBI Taxonomy" id="449393"/>
    <lineage>
        <taxon>unclassified sequences</taxon>
        <taxon>metagenomes</taxon>
        <taxon>ecological metagenomes</taxon>
    </lineage>
</organism>
<evidence type="ECO:0000313" key="3">
    <source>
        <dbReference type="EMBL" id="CAB5033640.1"/>
    </source>
</evidence>
<sequence length="108" mass="12285">MLEASVTNHKSQKTTIVGFNILRLLASIAVLLGHSFTLMGIRYPLSFSLETNAVYVFFIISGYFIYQSALTRNVLSYIMSRIARIMPGLLGNVICLCNNWNYLHKHIR</sequence>
<name>A0A6J7RZH2_9ZZZZ</name>
<gene>
    <name evidence="3" type="ORF">UFOPK4112_01945</name>
</gene>
<evidence type="ECO:0000256" key="1">
    <source>
        <dbReference type="SAM" id="Phobius"/>
    </source>
</evidence>
<proteinExistence type="predicted"/>
<dbReference type="InterPro" id="IPR002656">
    <property type="entry name" value="Acyl_transf_3_dom"/>
</dbReference>
<accession>A0A6J7RZH2</accession>
<feature type="transmembrane region" description="Helical" evidence="1">
    <location>
        <begin position="21"/>
        <end position="41"/>
    </location>
</feature>
<evidence type="ECO:0000259" key="2">
    <source>
        <dbReference type="Pfam" id="PF01757"/>
    </source>
</evidence>
<keyword evidence="1" id="KW-0472">Membrane</keyword>
<dbReference type="AlphaFoldDB" id="A0A6J7RZH2"/>